<sequence length="147" mass="16418">MSVQPRIDPFRNFNFRLEIDNLTVAAFSEVGGLTSDGDTVDYRTGVDIPLTARKLPGLRRNGPVTLKRGVIKDSSLWDWYRNIATGSADRRNGSVILMDEARNDVLRWNFENAWPNKIEGPALKAMGNEVAVESVELIVEDITLEVA</sequence>
<gene>
    <name evidence="1" type="ORF">ACFQDH_11060</name>
</gene>
<dbReference type="PANTHER" id="PTHR38009">
    <property type="entry name" value="CONSERVED HYPOTHETICAL PHAGE TAIL PROTEIN"/>
    <property type="match status" value="1"/>
</dbReference>
<dbReference type="Pfam" id="PF06841">
    <property type="entry name" value="Phage_T4_gp19"/>
    <property type="match status" value="1"/>
</dbReference>
<dbReference type="EMBL" id="JBHSWH010000001">
    <property type="protein sequence ID" value="MFC6705792.1"/>
    <property type="molecule type" value="Genomic_DNA"/>
</dbReference>
<dbReference type="PANTHER" id="PTHR38009:SF1">
    <property type="entry name" value="CONSERVED HYPOTHETICAL PHAGE TAIL PROTEIN"/>
    <property type="match status" value="1"/>
</dbReference>
<dbReference type="NCBIfam" id="TIGR02241">
    <property type="entry name" value="conserved hypothetical phage tail region protein"/>
    <property type="match status" value="1"/>
</dbReference>
<name>A0ABW2AG34_9MICO</name>
<proteinExistence type="predicted"/>
<dbReference type="InterPro" id="IPR011747">
    <property type="entry name" value="CHP02241"/>
</dbReference>
<evidence type="ECO:0000313" key="2">
    <source>
        <dbReference type="Proteomes" id="UP001596298"/>
    </source>
</evidence>
<dbReference type="Proteomes" id="UP001596298">
    <property type="component" value="Unassembled WGS sequence"/>
</dbReference>
<comment type="caution">
    <text evidence="1">The sequence shown here is derived from an EMBL/GenBank/DDBJ whole genome shotgun (WGS) entry which is preliminary data.</text>
</comment>
<keyword evidence="2" id="KW-1185">Reference proteome</keyword>
<dbReference type="InterPro" id="IPR010667">
    <property type="entry name" value="Phage_T4_Gp19"/>
</dbReference>
<evidence type="ECO:0000313" key="1">
    <source>
        <dbReference type="EMBL" id="MFC6705792.1"/>
    </source>
</evidence>
<organism evidence="1 2">
    <name type="scientific">Flexivirga alba</name>
    <dbReference type="NCBI Taxonomy" id="702742"/>
    <lineage>
        <taxon>Bacteria</taxon>
        <taxon>Bacillati</taxon>
        <taxon>Actinomycetota</taxon>
        <taxon>Actinomycetes</taxon>
        <taxon>Micrococcales</taxon>
        <taxon>Dermacoccaceae</taxon>
        <taxon>Flexivirga</taxon>
    </lineage>
</organism>
<accession>A0ABW2AG34</accession>
<protein>
    <submittedName>
        <fullName evidence="1">Phage tail protein</fullName>
    </submittedName>
</protein>
<dbReference type="RefSeq" id="WP_382401247.1">
    <property type="nucleotide sequence ID" value="NZ_JBHSWH010000001.1"/>
</dbReference>
<reference evidence="2" key="1">
    <citation type="journal article" date="2019" name="Int. J. Syst. Evol. Microbiol.">
        <title>The Global Catalogue of Microorganisms (GCM) 10K type strain sequencing project: providing services to taxonomists for standard genome sequencing and annotation.</title>
        <authorList>
            <consortium name="The Broad Institute Genomics Platform"/>
            <consortium name="The Broad Institute Genome Sequencing Center for Infectious Disease"/>
            <person name="Wu L."/>
            <person name="Ma J."/>
        </authorList>
    </citation>
    <scope>NUCLEOTIDE SEQUENCE [LARGE SCALE GENOMIC DNA]</scope>
    <source>
        <strain evidence="2">CCUG 58127</strain>
    </source>
</reference>